<name>D6ZBU6_SEGRD</name>
<dbReference type="EMBL" id="CP001958">
    <property type="protein sequence ID" value="ADG96923.1"/>
    <property type="molecule type" value="Genomic_DNA"/>
</dbReference>
<dbReference type="HOGENOM" id="CLU_1843721_0_0_11"/>
<dbReference type="STRING" id="640132.Srot_0436"/>
<dbReference type="RefSeq" id="WP_013137379.1">
    <property type="nucleotide sequence ID" value="NC_014168.1"/>
</dbReference>
<gene>
    <name evidence="1" type="ordered locus">Srot_0436</name>
</gene>
<keyword evidence="2" id="KW-1185">Reference proteome</keyword>
<proteinExistence type="predicted"/>
<sequence>MAHDDVENPDADDTAARFEENMRAGEALQPADVRAAAARYRHLADGILDHFHNLAATADDCEEEVPEGLDDLQRKAEHLRGYADRLLDFADRAEEAKSVVARLRGLPSAQLSEKDKHELAKSLRDLYEPLPQMFGLDEH</sequence>
<dbReference type="KEGG" id="srt:Srot_0436"/>
<organism evidence="1 2">
    <name type="scientific">Segniliparus rotundus (strain ATCC BAA-972 / CDC 1076 / CIP 108378 / DSM 44985 / JCM 13578)</name>
    <dbReference type="NCBI Taxonomy" id="640132"/>
    <lineage>
        <taxon>Bacteria</taxon>
        <taxon>Bacillati</taxon>
        <taxon>Actinomycetota</taxon>
        <taxon>Actinomycetes</taxon>
        <taxon>Mycobacteriales</taxon>
        <taxon>Segniliparaceae</taxon>
        <taxon>Segniliparus</taxon>
    </lineage>
</organism>
<evidence type="ECO:0000313" key="1">
    <source>
        <dbReference type="EMBL" id="ADG96923.1"/>
    </source>
</evidence>
<dbReference type="AlphaFoldDB" id="D6ZBU6"/>
<reference evidence="1 2" key="1">
    <citation type="journal article" date="2010" name="Stand. Genomic Sci.">
        <title>Complete genome sequence of Segniliparus rotundus type strain (CDC 1076).</title>
        <authorList>
            <person name="Sikorski J."/>
            <person name="Lapidus A."/>
            <person name="Copeland A."/>
            <person name="Misra M."/>
            <person name="Glavina Del Rio T."/>
            <person name="Nolan M."/>
            <person name="Lucas S."/>
            <person name="Chen F."/>
            <person name="Tice H."/>
            <person name="Cheng J.F."/>
            <person name="Jando M."/>
            <person name="Schneider S."/>
            <person name="Bruce D."/>
            <person name="Goodwin L."/>
            <person name="Pitluck S."/>
            <person name="Liolios K."/>
            <person name="Mikhailova N."/>
            <person name="Pati A."/>
            <person name="Ivanova N."/>
            <person name="Mavromatis K."/>
            <person name="Chen A."/>
            <person name="Palaniappan K."/>
            <person name="Chertkov O."/>
            <person name="Land M."/>
            <person name="Hauser L."/>
            <person name="Chang Y.J."/>
            <person name="Jeffries C.D."/>
            <person name="Brettin T."/>
            <person name="Detter J.C."/>
            <person name="Han C."/>
            <person name="Rohde M."/>
            <person name="Goker M."/>
            <person name="Bristow J."/>
            <person name="Eisen J.A."/>
            <person name="Markowitz V."/>
            <person name="Hugenholtz P."/>
            <person name="Kyrpides N.C."/>
            <person name="Klenk H.P."/>
        </authorList>
    </citation>
    <scope>NUCLEOTIDE SEQUENCE [LARGE SCALE GENOMIC DNA]</scope>
    <source>
        <strain evidence="2">ATCC BAA-972 / CDC 1076 / CIP 108378 / DSM 44985 / JCM 13578</strain>
    </source>
</reference>
<dbReference type="Proteomes" id="UP000002247">
    <property type="component" value="Chromosome"/>
</dbReference>
<evidence type="ECO:0000313" key="2">
    <source>
        <dbReference type="Proteomes" id="UP000002247"/>
    </source>
</evidence>
<accession>D6ZBU6</accession>
<protein>
    <submittedName>
        <fullName evidence="1">Uncharacterized protein</fullName>
    </submittedName>
</protein>